<evidence type="ECO:0000256" key="1">
    <source>
        <dbReference type="ARBA" id="ARBA00023125"/>
    </source>
</evidence>
<dbReference type="SUPFAM" id="SSF46894">
    <property type="entry name" value="C-terminal effector domain of the bipartite response regulators"/>
    <property type="match status" value="1"/>
</dbReference>
<dbReference type="InterPro" id="IPR011006">
    <property type="entry name" value="CheY-like_superfamily"/>
</dbReference>
<dbReference type="SMART" id="SM00448">
    <property type="entry name" value="REC"/>
    <property type="match status" value="1"/>
</dbReference>
<proteinExistence type="predicted"/>
<name>A0A7V4WUZ4_CALAY</name>
<reference evidence="5" key="1">
    <citation type="journal article" date="2020" name="mSystems">
        <title>Genome- and Community-Level Interaction Insights into Carbon Utilization and Element Cycling Functions of Hydrothermarchaeota in Hydrothermal Sediment.</title>
        <authorList>
            <person name="Zhou Z."/>
            <person name="Liu Y."/>
            <person name="Xu W."/>
            <person name="Pan J."/>
            <person name="Luo Z.H."/>
            <person name="Li M."/>
        </authorList>
    </citation>
    <scope>NUCLEOTIDE SEQUENCE [LARGE SCALE GENOMIC DNA]</scope>
    <source>
        <strain evidence="5">HyVt-577</strain>
    </source>
</reference>
<dbReference type="InterPro" id="IPR051677">
    <property type="entry name" value="AfsR-DnrI-RedD_regulator"/>
</dbReference>
<dbReference type="GO" id="GO:0003677">
    <property type="term" value="F:DNA binding"/>
    <property type="evidence" value="ECO:0007669"/>
    <property type="project" value="UniProtKB-KW"/>
</dbReference>
<dbReference type="PANTHER" id="PTHR35807">
    <property type="entry name" value="TRANSCRIPTIONAL REGULATOR REDD-RELATED"/>
    <property type="match status" value="1"/>
</dbReference>
<evidence type="ECO:0000256" key="2">
    <source>
        <dbReference type="PROSITE-ProRule" id="PRU00169"/>
    </source>
</evidence>
<dbReference type="GO" id="GO:0006355">
    <property type="term" value="P:regulation of DNA-templated transcription"/>
    <property type="evidence" value="ECO:0007669"/>
    <property type="project" value="InterPro"/>
</dbReference>
<gene>
    <name evidence="5" type="ORF">ENK44_03985</name>
</gene>
<dbReference type="InterPro" id="IPR036388">
    <property type="entry name" value="WH-like_DNA-bd_sf"/>
</dbReference>
<dbReference type="AlphaFoldDB" id="A0A7V4WUZ4"/>
<organism evidence="5">
    <name type="scientific">Caldithrix abyssi</name>
    <dbReference type="NCBI Taxonomy" id="187145"/>
    <lineage>
        <taxon>Bacteria</taxon>
        <taxon>Pseudomonadati</taxon>
        <taxon>Calditrichota</taxon>
        <taxon>Calditrichia</taxon>
        <taxon>Calditrichales</taxon>
        <taxon>Calditrichaceae</taxon>
        <taxon>Caldithrix</taxon>
    </lineage>
</organism>
<dbReference type="CDD" id="cd00156">
    <property type="entry name" value="REC"/>
    <property type="match status" value="1"/>
</dbReference>
<sequence>MNRIKIILVYKNIASLQKIINLLNKKYELLSISNCKEIIPILASFKPGLLLIDQFVIHQSGMSFLVKMKKQYPSIPIILISQNPSADFILKAFRNGARDFLPLLASEKEITGIINNIVRFVYNFDDYDTTRPIKVDTVPKTGLHHKWSKMKASTHTILIKCVHIFDKFHKSGSEPRYCKKKESSSKKEKKALPSTFKPLRVKINFLGTFRVQINQEEILSWSGKKTKELFAYLTLHHNEPVYRDVLMDTFWPNSKPDAARNCLNVNLHNLRIQLEDKFRIKDVIFFKEECYRFHPDICFEIDIEKLKELWKKAQINEHQNNESLAVYFYEQAAGLYTSDFMIDNLYESWAETEREYFRELYLSILDRISKYYSLNGKIQDAIQICDTILHKDICREDIYRRLMLCYYRLGERDKALKQFQKCKEVLHQQFKVDPSQSTIRLLQQIKHEDKTLQIF</sequence>
<dbReference type="InterPro" id="IPR005158">
    <property type="entry name" value="BTAD"/>
</dbReference>
<dbReference type="InterPro" id="IPR011990">
    <property type="entry name" value="TPR-like_helical_dom_sf"/>
</dbReference>
<dbReference type="Pfam" id="PF03704">
    <property type="entry name" value="BTAD"/>
    <property type="match status" value="1"/>
</dbReference>
<dbReference type="Gene3D" id="1.10.10.10">
    <property type="entry name" value="Winged helix-like DNA-binding domain superfamily/Winged helix DNA-binding domain"/>
    <property type="match status" value="1"/>
</dbReference>
<keyword evidence="1" id="KW-0238">DNA-binding</keyword>
<dbReference type="SUPFAM" id="SSF52172">
    <property type="entry name" value="CheY-like"/>
    <property type="match status" value="1"/>
</dbReference>
<feature type="domain" description="Response regulatory" evidence="4">
    <location>
        <begin position="5"/>
        <end position="118"/>
    </location>
</feature>
<feature type="modified residue" description="4-aspartylphosphate" evidence="2">
    <location>
        <position position="53"/>
    </location>
</feature>
<protein>
    <submittedName>
        <fullName evidence="5">Response regulator</fullName>
    </submittedName>
</protein>
<comment type="caution">
    <text evidence="5">The sequence shown here is derived from an EMBL/GenBank/DDBJ whole genome shotgun (WGS) entry which is preliminary data.</text>
</comment>
<dbReference type="InterPro" id="IPR016032">
    <property type="entry name" value="Sig_transdc_resp-reg_C-effctor"/>
</dbReference>
<keyword evidence="2" id="KW-0597">Phosphoprotein</keyword>
<dbReference type="EMBL" id="DRQG01000034">
    <property type="protein sequence ID" value="HGY54841.1"/>
    <property type="molecule type" value="Genomic_DNA"/>
</dbReference>
<dbReference type="Gene3D" id="1.25.40.10">
    <property type="entry name" value="Tetratricopeptide repeat domain"/>
    <property type="match status" value="1"/>
</dbReference>
<dbReference type="SUPFAM" id="SSF48452">
    <property type="entry name" value="TPR-like"/>
    <property type="match status" value="1"/>
</dbReference>
<dbReference type="Gene3D" id="3.40.50.2300">
    <property type="match status" value="1"/>
</dbReference>
<dbReference type="PROSITE" id="PS50110">
    <property type="entry name" value="RESPONSE_REGULATORY"/>
    <property type="match status" value="1"/>
</dbReference>
<dbReference type="SMART" id="SM01043">
    <property type="entry name" value="BTAD"/>
    <property type="match status" value="1"/>
</dbReference>
<dbReference type="InterPro" id="IPR001789">
    <property type="entry name" value="Sig_transdc_resp-reg_receiver"/>
</dbReference>
<evidence type="ECO:0000256" key="3">
    <source>
        <dbReference type="SAM" id="MobiDB-lite"/>
    </source>
</evidence>
<dbReference type="Pfam" id="PF00072">
    <property type="entry name" value="Response_reg"/>
    <property type="match status" value="1"/>
</dbReference>
<dbReference type="Proteomes" id="UP000885779">
    <property type="component" value="Unassembled WGS sequence"/>
</dbReference>
<evidence type="ECO:0000259" key="4">
    <source>
        <dbReference type="PROSITE" id="PS50110"/>
    </source>
</evidence>
<feature type="region of interest" description="Disordered" evidence="3">
    <location>
        <begin position="172"/>
        <end position="191"/>
    </location>
</feature>
<accession>A0A7V4WUZ4</accession>
<dbReference type="GO" id="GO:0000160">
    <property type="term" value="P:phosphorelay signal transduction system"/>
    <property type="evidence" value="ECO:0007669"/>
    <property type="project" value="InterPro"/>
</dbReference>
<feature type="compositionally biased region" description="Basic and acidic residues" evidence="3">
    <location>
        <begin position="172"/>
        <end position="186"/>
    </location>
</feature>
<evidence type="ECO:0000313" key="5">
    <source>
        <dbReference type="EMBL" id="HGY54841.1"/>
    </source>
</evidence>
<dbReference type="PANTHER" id="PTHR35807:SF2">
    <property type="entry name" value="TRANSCRIPTIONAL ACTIVATOR DOMAIN"/>
    <property type="match status" value="1"/>
</dbReference>